<feature type="domain" description="SPATA31" evidence="8">
    <location>
        <begin position="421"/>
        <end position="623"/>
    </location>
</feature>
<feature type="transmembrane region" description="Helical" evidence="7">
    <location>
        <begin position="12"/>
        <end position="31"/>
    </location>
</feature>
<reference evidence="10" key="3">
    <citation type="submission" date="2025-08" db="UniProtKB">
        <authorList>
            <consortium name="Ensembl"/>
        </authorList>
    </citation>
    <scope>IDENTIFICATION</scope>
</reference>
<feature type="compositionally biased region" description="Basic and acidic residues" evidence="6">
    <location>
        <begin position="644"/>
        <end position="655"/>
    </location>
</feature>
<reference evidence="10 11" key="2">
    <citation type="journal article" date="2012" name="Nature">
        <title>Insights into hominid evolution from the gorilla genome sequence.</title>
        <authorList>
            <person name="Scally A."/>
            <person name="Dutheil J.Y."/>
            <person name="Hillier L.W."/>
            <person name="Jordan G.E."/>
            <person name="Goodhead I."/>
            <person name="Herrero J."/>
            <person name="Hobolth A."/>
            <person name="Lappalainen T."/>
            <person name="Mailund T."/>
            <person name="Marques-Bonet T."/>
            <person name="McCarthy S."/>
            <person name="Montgomery S.H."/>
            <person name="Schwalie P.C."/>
            <person name="Tang Y.A."/>
            <person name="Ward M.C."/>
            <person name="Xue Y."/>
            <person name="Yngvadottir B."/>
            <person name="Alkan C."/>
            <person name="Andersen L.N."/>
            <person name="Ayub Q."/>
            <person name="Ball E.V."/>
            <person name="Beal K."/>
            <person name="Bradley B.J."/>
            <person name="Chen Y."/>
            <person name="Clee C.M."/>
            <person name="Fitzgerald S."/>
            <person name="Graves T.A."/>
            <person name="Gu Y."/>
            <person name="Heath P."/>
            <person name="Heger A."/>
            <person name="Karakoc E."/>
            <person name="Kolb-Kokocinski A."/>
            <person name="Laird G.K."/>
            <person name="Lunter G."/>
            <person name="Meader S."/>
            <person name="Mort M."/>
            <person name="Mullikin J.C."/>
            <person name="Munch K."/>
            <person name="O'Connor T.D."/>
            <person name="Phillips A.D."/>
            <person name="Prado-Martinez J."/>
            <person name="Rogers A.S."/>
            <person name="Sajjadian S."/>
            <person name="Schmidt D."/>
            <person name="Shaw K."/>
            <person name="Simpson J.T."/>
            <person name="Stenson P.D."/>
            <person name="Turner D.J."/>
            <person name="Vigilant L."/>
            <person name="Vilella A.J."/>
            <person name="Whitener W."/>
            <person name="Zhu B."/>
            <person name="Cooper D.N."/>
            <person name="de Jong P."/>
            <person name="Dermitzakis E.T."/>
            <person name="Eichler E.E."/>
            <person name="Flicek P."/>
            <person name="Goldman N."/>
            <person name="Mundy N.I."/>
            <person name="Ning Z."/>
            <person name="Odom D.T."/>
            <person name="Ponting C.P."/>
            <person name="Quail M.A."/>
            <person name="Ryder O.A."/>
            <person name="Searle S.M."/>
            <person name="Warren W.C."/>
            <person name="Wilson R.K."/>
            <person name="Schierup M.H."/>
            <person name="Rogers J."/>
            <person name="Tyler-Smith C."/>
            <person name="Durbin R."/>
        </authorList>
    </citation>
    <scope>NUCLEOTIDE SEQUENCE [LARGE SCALE GENOMIC DNA]</scope>
</reference>
<feature type="region of interest" description="Disordered" evidence="6">
    <location>
        <begin position="480"/>
        <end position="501"/>
    </location>
</feature>
<evidence type="ECO:0008006" key="12">
    <source>
        <dbReference type="Google" id="ProtNLM"/>
    </source>
</evidence>
<dbReference type="OMA" id="CRCHQKV"/>
<dbReference type="Pfam" id="PF15371">
    <property type="entry name" value="DUF4599"/>
    <property type="match status" value="1"/>
</dbReference>
<dbReference type="InParanoid" id="G3R136"/>
<feature type="compositionally biased region" description="Polar residues" evidence="6">
    <location>
        <begin position="414"/>
        <end position="424"/>
    </location>
</feature>
<organism evidence="10 11">
    <name type="scientific">Gorilla gorilla gorilla</name>
    <name type="common">Western lowland gorilla</name>
    <dbReference type="NCBI Taxonomy" id="9595"/>
    <lineage>
        <taxon>Eukaryota</taxon>
        <taxon>Metazoa</taxon>
        <taxon>Chordata</taxon>
        <taxon>Craniata</taxon>
        <taxon>Vertebrata</taxon>
        <taxon>Euteleostomi</taxon>
        <taxon>Mammalia</taxon>
        <taxon>Eutheria</taxon>
        <taxon>Euarchontoglires</taxon>
        <taxon>Primates</taxon>
        <taxon>Haplorrhini</taxon>
        <taxon>Catarrhini</taxon>
        <taxon>Hominidae</taxon>
        <taxon>Gorilla</taxon>
    </lineage>
</organism>
<evidence type="ECO:0000256" key="3">
    <source>
        <dbReference type="ARBA" id="ARBA00022989"/>
    </source>
</evidence>
<evidence type="ECO:0000256" key="7">
    <source>
        <dbReference type="SAM" id="Phobius"/>
    </source>
</evidence>
<dbReference type="InterPro" id="IPR039509">
    <property type="entry name" value="SPATA31"/>
</dbReference>
<dbReference type="Proteomes" id="UP000001519">
    <property type="component" value="Chromosome 9"/>
</dbReference>
<dbReference type="FunCoup" id="G3R136">
    <property type="interactions" value="7"/>
</dbReference>
<dbReference type="EMBL" id="CABD030062924">
    <property type="status" value="NOT_ANNOTATED_CDS"/>
    <property type="molecule type" value="Genomic_DNA"/>
</dbReference>
<comment type="subcellular location">
    <subcellularLocation>
        <location evidence="1">Membrane</location>
        <topology evidence="1">Single-pass membrane protein</topology>
    </subcellularLocation>
</comment>
<dbReference type="Bgee" id="ENSGGOG00000009095">
    <property type="expression patterns" value="Expressed in testis"/>
</dbReference>
<dbReference type="HOGENOM" id="CLU_007854_0_1_1"/>
<dbReference type="PANTHER" id="PTHR21859">
    <property type="entry name" value="ACROSOME-SPECIFIC PROTEIN"/>
    <property type="match status" value="1"/>
</dbReference>
<evidence type="ECO:0000259" key="8">
    <source>
        <dbReference type="Pfam" id="PF14650"/>
    </source>
</evidence>
<dbReference type="STRING" id="9593.ENSGGOP00000008886"/>
<accession>G3R136</accession>
<keyword evidence="11" id="KW-1185">Reference proteome</keyword>
<feature type="compositionally biased region" description="Basic and acidic residues" evidence="6">
    <location>
        <begin position="663"/>
        <end position="674"/>
    </location>
</feature>
<feature type="region of interest" description="Disordered" evidence="6">
    <location>
        <begin position="847"/>
        <end position="926"/>
    </location>
</feature>
<dbReference type="InterPro" id="IPR027970">
    <property type="entry name" value="SPATA31-like"/>
</dbReference>
<dbReference type="Pfam" id="PF14650">
    <property type="entry name" value="FAM75"/>
    <property type="match status" value="1"/>
</dbReference>
<name>G3R136_GORGO</name>
<keyword evidence="4 7" id="KW-0472">Membrane</keyword>
<evidence type="ECO:0000256" key="6">
    <source>
        <dbReference type="SAM" id="MobiDB-lite"/>
    </source>
</evidence>
<dbReference type="PANTHER" id="PTHR21859:SF15">
    <property type="entry name" value="PROTEIN SPATA31F1-RELATED"/>
    <property type="match status" value="1"/>
</dbReference>
<dbReference type="eggNOG" id="ENOG502SM6T">
    <property type="taxonomic scope" value="Eukaryota"/>
</dbReference>
<evidence type="ECO:0000256" key="1">
    <source>
        <dbReference type="ARBA" id="ARBA00004167"/>
    </source>
</evidence>
<evidence type="ECO:0000256" key="5">
    <source>
        <dbReference type="ARBA" id="ARBA00035009"/>
    </source>
</evidence>
<sequence length="926" mass="103648">MLSPTFVLWEVGYPLYIYGSIFIVIVIIWQVKRSHHELSSEPKRSCCRCHQKVRQRARDAASTARRHSREEAEKPQKLLSVIKSQGWLPLEGSVRRILCADPCCQICNSVALEIQQLLVGENNQISLTLSEPLQGSPCLEMLSTSSMSLDQSLEFRSWHTRELSLSSVTPTLSQLTDQKSLTQSAAQSTYADGIQDYWADHLQLGQEFQVPDVLRGPNTIASSRLEKPRAPLNQEEMMQSNPSLVQGNQGQHHLNSQVSLLSLNPETLNRMHPMALHMVLPAHLPFLSPEVLRLLEVHVKKWMHFQRWGLPRRVEESLRQLMPNPPLYYQPGNDQPVSFNLKYTPQVSLHRFETISLQTWCSCVSGQPIQTFWVSEWSNMNPEQRHHCQQSPNPMALALPSPALKALSGPHPQSGGQDNDSGSDLQQKYSQLFCGLPSLHSESLVATFMGSQGLPKIENVPKPPLKDPFLFNELSFPQLLPKTSPQSAPPSSPLSPNWVSPSDHQRAQINVPFLTLAEYEALEWHLLQRQLQLQWGWPAALQRSQHTQCLMQHEPCGKAQSPETTTASQTGKSISVLTRELLFFPEHARKLLEFHIQKQLIHHRWGLPQKIQQSIQLLLTSTDQQTVSCSSTALANVSIEDPEETKASREHREGDAGFGCSSTREERRPAEDQRPAGMLPNKTPRGSWRWSRSFHLADPCQHSPQHHPQLKLPQLPPRVPGEKESEKDLQDSQTKLTVILEPATIPENAQTVVPQASQGQPFLSQPTQAKPLQGQTLQGQVLHGLVMPAHAQKKPSLPESSFRNKIKCFLQHINPKTKGKGHEDSMFSASAKVAKTRKENVAKNLAPAKSPVGRSKTEKPTGCSEAQSRPAQKLVGPAFLDGPQSLDDKLRLHSRHPGSASALGYPRHCPRHCPREACATKPGHPT</sequence>
<evidence type="ECO:0000256" key="2">
    <source>
        <dbReference type="ARBA" id="ARBA00022692"/>
    </source>
</evidence>
<reference evidence="10" key="4">
    <citation type="submission" date="2025-09" db="UniProtKB">
        <authorList>
            <consortium name="Ensembl"/>
        </authorList>
    </citation>
    <scope>IDENTIFICATION</scope>
</reference>
<keyword evidence="3 7" id="KW-1133">Transmembrane helix</keyword>
<feature type="region of interest" description="Disordered" evidence="6">
    <location>
        <begin position="640"/>
        <end position="732"/>
    </location>
</feature>
<dbReference type="GO" id="GO:0016020">
    <property type="term" value="C:membrane"/>
    <property type="evidence" value="ECO:0007669"/>
    <property type="project" value="UniProtKB-SubCell"/>
</dbReference>
<feature type="domain" description="SPATA31-like" evidence="9">
    <location>
        <begin position="52"/>
        <end position="138"/>
    </location>
</feature>
<evidence type="ECO:0000256" key="4">
    <source>
        <dbReference type="ARBA" id="ARBA00023136"/>
    </source>
</evidence>
<feature type="region of interest" description="Disordered" evidence="6">
    <location>
        <begin position="753"/>
        <end position="773"/>
    </location>
</feature>
<protein>
    <recommendedName>
        <fullName evidence="12">Family with sequence similarity 205 member A</fullName>
    </recommendedName>
</protein>
<keyword evidence="2 7" id="KW-0812">Transmembrane</keyword>
<dbReference type="GeneTree" id="ENSGT00950000183043"/>
<dbReference type="EMBL" id="CABD030062925">
    <property type="status" value="NOT_ANNOTATED_CDS"/>
    <property type="molecule type" value="Genomic_DNA"/>
</dbReference>
<evidence type="ECO:0000313" key="10">
    <source>
        <dbReference type="Ensembl" id="ENSGGOP00000008886.3"/>
    </source>
</evidence>
<feature type="compositionally biased region" description="Basic and acidic residues" evidence="6">
    <location>
        <begin position="720"/>
        <end position="730"/>
    </location>
</feature>
<feature type="region of interest" description="Disordered" evidence="6">
    <location>
        <begin position="403"/>
        <end position="424"/>
    </location>
</feature>
<evidence type="ECO:0000313" key="11">
    <source>
        <dbReference type="Proteomes" id="UP000001519"/>
    </source>
</evidence>
<comment type="similarity">
    <text evidence="5">Belongs to the SPATA31 family.</text>
</comment>
<dbReference type="Ensembl" id="ENSGGOT00000009130.3">
    <property type="protein sequence ID" value="ENSGGOP00000008886.3"/>
    <property type="gene ID" value="ENSGGOG00000009095.3"/>
</dbReference>
<evidence type="ECO:0000259" key="9">
    <source>
        <dbReference type="Pfam" id="PF15371"/>
    </source>
</evidence>
<dbReference type="AlphaFoldDB" id="G3R136"/>
<gene>
    <name evidence="10" type="primary">LOC101133314</name>
</gene>
<proteinExistence type="inferred from homology"/>
<reference evidence="11" key="1">
    <citation type="submission" date="2011-05" db="EMBL/GenBank/DDBJ databases">
        <title>Insights into the evolution of the great apes provided by the gorilla genome.</title>
        <authorList>
            <person name="Scally A."/>
        </authorList>
    </citation>
    <scope>NUCLEOTIDE SEQUENCE [LARGE SCALE GENOMIC DNA]</scope>
</reference>